<evidence type="ECO:0000313" key="2">
    <source>
        <dbReference type="EMBL" id="RAR48394.1"/>
    </source>
</evidence>
<sequence>MKKYLLLLLFCTSFSFSQKKFGAFTGLNYNFLTKGNYEGLMSENSISFHIGILYQIDINEKISFRPKLMFSQQGDRKKTAENSIFNLTNLDYKLNYINVPLDFKFGNKFYLLTGPQIGYLIDTKKMSSDYGNVKSEIDLGLNLGCGINFDQYFIELGTYKGFSKLFEYEDEYGEKHFLTNTLFRLSFGYNF</sequence>
<comment type="caution">
    <text evidence="2">The sequence shown here is derived from an EMBL/GenBank/DDBJ whole genome shotgun (WGS) entry which is preliminary data.</text>
</comment>
<protein>
    <submittedName>
        <fullName evidence="2">Outer membrane protein with beta-barrel domain</fullName>
    </submittedName>
</protein>
<proteinExistence type="predicted"/>
<reference evidence="2 3" key="1">
    <citation type="submission" date="2018-06" db="EMBL/GenBank/DDBJ databases">
        <title>Genomic Encyclopedia of Type Strains, Phase III (KMG-III): the genomes of soil and plant-associated and newly described type strains.</title>
        <authorList>
            <person name="Whitman W."/>
        </authorList>
    </citation>
    <scope>NUCLEOTIDE SEQUENCE [LARGE SCALE GENOMIC DNA]</scope>
    <source>
        <strain evidence="2 3">CGMCC 1.12504</strain>
    </source>
</reference>
<dbReference type="RefSeq" id="WP_112085590.1">
    <property type="nucleotide sequence ID" value="NZ_QLSV01000005.1"/>
</dbReference>
<name>A0A328WX11_9FLAO</name>
<gene>
    <name evidence="2" type="ORF">B0I10_1052</name>
</gene>
<evidence type="ECO:0000313" key="3">
    <source>
        <dbReference type="Proteomes" id="UP000249518"/>
    </source>
</evidence>
<accession>A0A328WX11</accession>
<organism evidence="2 3">
    <name type="scientific">Flavobacterium lacus</name>
    <dbReference type="NCBI Taxonomy" id="1353778"/>
    <lineage>
        <taxon>Bacteria</taxon>
        <taxon>Pseudomonadati</taxon>
        <taxon>Bacteroidota</taxon>
        <taxon>Flavobacteriia</taxon>
        <taxon>Flavobacteriales</taxon>
        <taxon>Flavobacteriaceae</taxon>
        <taxon>Flavobacterium</taxon>
    </lineage>
</organism>
<dbReference type="EMBL" id="QLSV01000005">
    <property type="protein sequence ID" value="RAR48394.1"/>
    <property type="molecule type" value="Genomic_DNA"/>
</dbReference>
<dbReference type="Pfam" id="PF13568">
    <property type="entry name" value="OMP_b-brl_2"/>
    <property type="match status" value="1"/>
</dbReference>
<feature type="domain" description="Outer membrane protein beta-barrel" evidence="1">
    <location>
        <begin position="17"/>
        <end position="167"/>
    </location>
</feature>
<evidence type="ECO:0000259" key="1">
    <source>
        <dbReference type="Pfam" id="PF13568"/>
    </source>
</evidence>
<dbReference type="OrthoDB" id="947434at2"/>
<dbReference type="InterPro" id="IPR025665">
    <property type="entry name" value="Beta-barrel_OMP_2"/>
</dbReference>
<dbReference type="Proteomes" id="UP000249518">
    <property type="component" value="Unassembled WGS sequence"/>
</dbReference>
<keyword evidence="3" id="KW-1185">Reference proteome</keyword>
<dbReference type="AlphaFoldDB" id="A0A328WX11"/>